<dbReference type="SMART" id="SM00218">
    <property type="entry name" value="ZU5"/>
    <property type="match status" value="1"/>
</dbReference>
<evidence type="ECO:0000313" key="4">
    <source>
        <dbReference type="EMBL" id="CAG5105672.1"/>
    </source>
</evidence>
<dbReference type="PROSITE" id="PS51145">
    <property type="entry name" value="ZU5"/>
    <property type="match status" value="1"/>
</dbReference>
<dbReference type="InterPro" id="IPR008144">
    <property type="entry name" value="Guanylate_kin-like_dom"/>
</dbReference>
<evidence type="ECO:0000313" key="5">
    <source>
        <dbReference type="Proteomes" id="UP001158576"/>
    </source>
</evidence>
<accession>A0ABN7SQU2</accession>
<keyword evidence="5" id="KW-1185">Reference proteome</keyword>
<dbReference type="Pfam" id="PF00625">
    <property type="entry name" value="Guanylate_kin"/>
    <property type="match status" value="1"/>
</dbReference>
<evidence type="ECO:0000259" key="3">
    <source>
        <dbReference type="PROSITE" id="PS51145"/>
    </source>
</evidence>
<dbReference type="PANTHER" id="PTHR13865">
    <property type="entry name" value="TIGHT JUNCTION PROTEIN"/>
    <property type="match status" value="1"/>
</dbReference>
<feature type="region of interest" description="Disordered" evidence="1">
    <location>
        <begin position="213"/>
        <end position="458"/>
    </location>
</feature>
<dbReference type="InterPro" id="IPR027417">
    <property type="entry name" value="P-loop_NTPase"/>
</dbReference>
<feature type="compositionally biased region" description="Pro residues" evidence="1">
    <location>
        <begin position="316"/>
        <end position="329"/>
    </location>
</feature>
<gene>
    <name evidence="4" type="ORF">OKIOD_LOCUS11111</name>
</gene>
<sequence length="594" mass="66902">MRAAKTGRGIQAKLFKGKNKGNDAPPAPISGAKFDSYERVVLREAGFKRPVVILGALADITRELLVGDYQDRYEVARNDLAHPDLQQKSRRKGIIKLAVINEIIERNKHAVLDITPTAVDKLNYSQLYPIVIFLKAPSAKVVKDLRQKYSVSTKEKSTSSKKMHERAQKLERGYNYLFTDVIDLAAPDWFTRVHQSIADQQNGLVWVSEKVAAPEEDDENLDQDQDDRLSYVSAPNSEYSVTTIGSEMNRSRRADDYESEEEDENAEPFQFDDDQQSYRSDSRYGRDERSNSELAPNDYLSKAKNNMRRVPRDPSPELPPPPVSKPPLPDSSDEDVPKLAYASPAMTKSSFPPSQEREYSRPADPAPVSSRNDPNRLSDPAKIPFHQRLDMFKQQDKKEYNNYVKSIRDPQPAFQQRLGPRPFKTRPEQQTYDSGVERDDPRNPQSQSSIPVVEDDDNDPEVVATARGTFDVSGGVLSSVETGVSIVIPRGAIPPGIQQEIYFKVCRELHEGVPPLDEERGERLLSPMVMCGPHGLRFNHPVELRLPHCASMTPDGWSFALKSSDNDNAANQWQNMQLGDQVGQNSVSVLIDHF</sequence>
<feature type="compositionally biased region" description="Acidic residues" evidence="1">
    <location>
        <begin position="257"/>
        <end position="275"/>
    </location>
</feature>
<dbReference type="EMBL" id="OU015566">
    <property type="protein sequence ID" value="CAG5105672.1"/>
    <property type="molecule type" value="Genomic_DNA"/>
</dbReference>
<feature type="compositionally biased region" description="Polar residues" evidence="1">
    <location>
        <begin position="233"/>
        <end position="248"/>
    </location>
</feature>
<dbReference type="InterPro" id="IPR008145">
    <property type="entry name" value="GK/Ca_channel_bsu"/>
</dbReference>
<dbReference type="InterPro" id="IPR000906">
    <property type="entry name" value="ZU5_dom"/>
</dbReference>
<dbReference type="PANTHER" id="PTHR13865:SF28">
    <property type="entry name" value="POLYCHAETOID, ISOFORM O"/>
    <property type="match status" value="1"/>
</dbReference>
<feature type="domain" description="ZU5" evidence="3">
    <location>
        <begin position="464"/>
        <end position="594"/>
    </location>
</feature>
<dbReference type="PROSITE" id="PS50052">
    <property type="entry name" value="GUANYLATE_KINASE_2"/>
    <property type="match status" value="1"/>
</dbReference>
<feature type="domain" description="Guanylate kinase-like" evidence="2">
    <location>
        <begin position="100"/>
        <end position="205"/>
    </location>
</feature>
<dbReference type="Pfam" id="PF00791">
    <property type="entry name" value="ZU5"/>
    <property type="match status" value="1"/>
</dbReference>
<reference evidence="4 5" key="1">
    <citation type="submission" date="2021-04" db="EMBL/GenBank/DDBJ databases">
        <authorList>
            <person name="Bliznina A."/>
        </authorList>
    </citation>
    <scope>NUCLEOTIDE SEQUENCE [LARGE SCALE GENOMIC DNA]</scope>
</reference>
<organism evidence="4 5">
    <name type="scientific">Oikopleura dioica</name>
    <name type="common">Tunicate</name>
    <dbReference type="NCBI Taxonomy" id="34765"/>
    <lineage>
        <taxon>Eukaryota</taxon>
        <taxon>Metazoa</taxon>
        <taxon>Chordata</taxon>
        <taxon>Tunicata</taxon>
        <taxon>Appendicularia</taxon>
        <taxon>Copelata</taxon>
        <taxon>Oikopleuridae</taxon>
        <taxon>Oikopleura</taxon>
    </lineage>
</organism>
<dbReference type="SUPFAM" id="SSF52540">
    <property type="entry name" value="P-loop containing nucleoside triphosphate hydrolases"/>
    <property type="match status" value="1"/>
</dbReference>
<protein>
    <submittedName>
        <fullName evidence="4">Oidioi.mRNA.OKI2018_I69.chr1.g2346.t1.cds</fullName>
    </submittedName>
</protein>
<feature type="compositionally biased region" description="Acidic residues" evidence="1">
    <location>
        <begin position="214"/>
        <end position="225"/>
    </location>
</feature>
<name>A0ABN7SQU2_OIKDI</name>
<proteinExistence type="predicted"/>
<dbReference type="Gene3D" id="3.40.50.300">
    <property type="entry name" value="P-loop containing nucleotide triphosphate hydrolases"/>
    <property type="match status" value="1"/>
</dbReference>
<evidence type="ECO:0000259" key="2">
    <source>
        <dbReference type="PROSITE" id="PS50052"/>
    </source>
</evidence>
<dbReference type="SMART" id="SM00072">
    <property type="entry name" value="GuKc"/>
    <property type="match status" value="1"/>
</dbReference>
<feature type="compositionally biased region" description="Basic and acidic residues" evidence="1">
    <location>
        <begin position="280"/>
        <end position="291"/>
    </location>
</feature>
<feature type="compositionally biased region" description="Basic and acidic residues" evidence="1">
    <location>
        <begin position="387"/>
        <end position="400"/>
    </location>
</feature>
<dbReference type="Proteomes" id="UP001158576">
    <property type="component" value="Chromosome 1"/>
</dbReference>
<evidence type="ECO:0000256" key="1">
    <source>
        <dbReference type="SAM" id="MobiDB-lite"/>
    </source>
</evidence>
<dbReference type="Gene3D" id="2.60.220.30">
    <property type="match status" value="1"/>
</dbReference>